<protein>
    <submittedName>
        <fullName evidence="2">Uncharacterized protein</fullName>
    </submittedName>
</protein>
<reference evidence="2 3" key="1">
    <citation type="journal article" date="2019" name="Commun. Biol.">
        <title>The bagworm genome reveals a unique fibroin gene that provides high tensile strength.</title>
        <authorList>
            <person name="Kono N."/>
            <person name="Nakamura H."/>
            <person name="Ohtoshi R."/>
            <person name="Tomita M."/>
            <person name="Numata K."/>
            <person name="Arakawa K."/>
        </authorList>
    </citation>
    <scope>NUCLEOTIDE SEQUENCE [LARGE SCALE GENOMIC DNA]</scope>
</reference>
<name>A0A4C1Y0L6_EUMVA</name>
<dbReference type="Proteomes" id="UP000299102">
    <property type="component" value="Unassembled WGS sequence"/>
</dbReference>
<dbReference type="AlphaFoldDB" id="A0A4C1Y0L6"/>
<accession>A0A4C1Y0L6</accession>
<organism evidence="2 3">
    <name type="scientific">Eumeta variegata</name>
    <name type="common">Bagworm moth</name>
    <name type="synonym">Eumeta japonica</name>
    <dbReference type="NCBI Taxonomy" id="151549"/>
    <lineage>
        <taxon>Eukaryota</taxon>
        <taxon>Metazoa</taxon>
        <taxon>Ecdysozoa</taxon>
        <taxon>Arthropoda</taxon>
        <taxon>Hexapoda</taxon>
        <taxon>Insecta</taxon>
        <taxon>Pterygota</taxon>
        <taxon>Neoptera</taxon>
        <taxon>Endopterygota</taxon>
        <taxon>Lepidoptera</taxon>
        <taxon>Glossata</taxon>
        <taxon>Ditrysia</taxon>
        <taxon>Tineoidea</taxon>
        <taxon>Psychidae</taxon>
        <taxon>Oiketicinae</taxon>
        <taxon>Eumeta</taxon>
    </lineage>
</organism>
<evidence type="ECO:0000313" key="2">
    <source>
        <dbReference type="EMBL" id="GBP68099.1"/>
    </source>
</evidence>
<comment type="caution">
    <text evidence="2">The sequence shown here is derived from an EMBL/GenBank/DDBJ whole genome shotgun (WGS) entry which is preliminary data.</text>
</comment>
<gene>
    <name evidence="2" type="ORF">EVAR_51332_1</name>
</gene>
<feature type="region of interest" description="Disordered" evidence="1">
    <location>
        <begin position="1"/>
        <end position="23"/>
    </location>
</feature>
<proteinExistence type="predicted"/>
<dbReference type="EMBL" id="BGZK01001001">
    <property type="protein sequence ID" value="GBP68099.1"/>
    <property type="molecule type" value="Genomic_DNA"/>
</dbReference>
<evidence type="ECO:0000256" key="1">
    <source>
        <dbReference type="SAM" id="MobiDB-lite"/>
    </source>
</evidence>
<evidence type="ECO:0000313" key="3">
    <source>
        <dbReference type="Proteomes" id="UP000299102"/>
    </source>
</evidence>
<keyword evidence="3" id="KW-1185">Reference proteome</keyword>
<sequence length="94" mass="10255">MEIAMAAANSMWSPPPMDTRNPRGVTSALAGSWVGIRYLLEGDWNDEEGVGHRNSHSLAETIKRKPCISTIGISSVELAHFRATAKLTNMALLF</sequence>